<organism evidence="4">
    <name type="scientific">Fervidicoccus fontis</name>
    <dbReference type="NCBI Taxonomy" id="683846"/>
    <lineage>
        <taxon>Archaea</taxon>
        <taxon>Thermoproteota</taxon>
        <taxon>Thermoprotei</taxon>
        <taxon>Fervidicoccales</taxon>
        <taxon>Fervidicoccaceae</taxon>
        <taxon>Fervidicoccus</taxon>
    </lineage>
</organism>
<dbReference type="InterPro" id="IPR002068">
    <property type="entry name" value="A-crystallin/Hsp20_dom"/>
</dbReference>
<evidence type="ECO:0000313" key="4">
    <source>
        <dbReference type="EMBL" id="HHQ80943.1"/>
    </source>
</evidence>
<accession>A0A7J3ZLK0</accession>
<dbReference type="PROSITE" id="PS01031">
    <property type="entry name" value="SHSP"/>
    <property type="match status" value="1"/>
</dbReference>
<feature type="domain" description="SHSP" evidence="3">
    <location>
        <begin position="36"/>
        <end position="141"/>
    </location>
</feature>
<evidence type="ECO:0000256" key="2">
    <source>
        <dbReference type="RuleBase" id="RU003616"/>
    </source>
</evidence>
<dbReference type="InterPro" id="IPR008978">
    <property type="entry name" value="HSP20-like_chaperone"/>
</dbReference>
<gene>
    <name evidence="4" type="ORF">ENM78_05800</name>
</gene>
<dbReference type="SUPFAM" id="SSF49764">
    <property type="entry name" value="HSP20-like chaperones"/>
    <property type="match status" value="1"/>
</dbReference>
<comment type="caution">
    <text evidence="4">The sequence shown here is derived from an EMBL/GenBank/DDBJ whole genome shotgun (WGS) entry which is preliminary data.</text>
</comment>
<dbReference type="Pfam" id="PF00011">
    <property type="entry name" value="HSP20"/>
    <property type="match status" value="1"/>
</dbReference>
<dbReference type="Gene3D" id="2.60.40.790">
    <property type="match status" value="1"/>
</dbReference>
<evidence type="ECO:0000256" key="1">
    <source>
        <dbReference type="PROSITE-ProRule" id="PRU00285"/>
    </source>
</evidence>
<name>A0A7J3ZLK0_9CREN</name>
<evidence type="ECO:0000259" key="3">
    <source>
        <dbReference type="PROSITE" id="PS01031"/>
    </source>
</evidence>
<dbReference type="CDD" id="cd06464">
    <property type="entry name" value="ACD_sHsps-like"/>
    <property type="match status" value="1"/>
</dbReference>
<comment type="similarity">
    <text evidence="1 2">Belongs to the small heat shock protein (HSP20) family.</text>
</comment>
<sequence>MFWESELERLKRYLRRKIEDLFQELEKERTPEVSGESEAELEEPLHTFYELPEKYVVVCDIPACDETKIEVLGYTRALEIKARLKREVKLEQIGFRCASRSLKEYKKRVSLPEDADVARILYTIRAGRLIIEIPKKNRSVF</sequence>
<reference evidence="4" key="1">
    <citation type="journal article" date="2020" name="mSystems">
        <title>Genome- and Community-Level Interaction Insights into Carbon Utilization and Element Cycling Functions of Hydrothermarchaeota in Hydrothermal Sediment.</title>
        <authorList>
            <person name="Zhou Z."/>
            <person name="Liu Y."/>
            <person name="Xu W."/>
            <person name="Pan J."/>
            <person name="Luo Z.H."/>
            <person name="Li M."/>
        </authorList>
    </citation>
    <scope>NUCLEOTIDE SEQUENCE [LARGE SCALE GENOMIC DNA]</scope>
    <source>
        <strain evidence="4">SpSt-1116</strain>
    </source>
</reference>
<dbReference type="EMBL" id="DRZC01000079">
    <property type="protein sequence ID" value="HHQ80943.1"/>
    <property type="molecule type" value="Genomic_DNA"/>
</dbReference>
<dbReference type="AlphaFoldDB" id="A0A7J3ZLK0"/>
<protein>
    <submittedName>
        <fullName evidence="4">Hsp20/alpha crystallin family protein</fullName>
    </submittedName>
</protein>
<proteinExistence type="inferred from homology"/>